<accession>A0ABQ8SAR3</accession>
<gene>
    <name evidence="1" type="ORF">ANN_19421</name>
</gene>
<comment type="caution">
    <text evidence="1">The sequence shown here is derived from an EMBL/GenBank/DDBJ whole genome shotgun (WGS) entry which is preliminary data.</text>
</comment>
<dbReference type="Proteomes" id="UP001148838">
    <property type="component" value="Unassembled WGS sequence"/>
</dbReference>
<protein>
    <submittedName>
        <fullName evidence="1">Uncharacterized protein</fullName>
    </submittedName>
</protein>
<dbReference type="EMBL" id="JAJSOF020000031">
    <property type="protein sequence ID" value="KAJ4430830.1"/>
    <property type="molecule type" value="Genomic_DNA"/>
</dbReference>
<proteinExistence type="predicted"/>
<evidence type="ECO:0000313" key="1">
    <source>
        <dbReference type="EMBL" id="KAJ4430830.1"/>
    </source>
</evidence>
<evidence type="ECO:0000313" key="2">
    <source>
        <dbReference type="Proteomes" id="UP001148838"/>
    </source>
</evidence>
<organism evidence="1 2">
    <name type="scientific">Periplaneta americana</name>
    <name type="common">American cockroach</name>
    <name type="synonym">Blatta americana</name>
    <dbReference type="NCBI Taxonomy" id="6978"/>
    <lineage>
        <taxon>Eukaryota</taxon>
        <taxon>Metazoa</taxon>
        <taxon>Ecdysozoa</taxon>
        <taxon>Arthropoda</taxon>
        <taxon>Hexapoda</taxon>
        <taxon>Insecta</taxon>
        <taxon>Pterygota</taxon>
        <taxon>Neoptera</taxon>
        <taxon>Polyneoptera</taxon>
        <taxon>Dictyoptera</taxon>
        <taxon>Blattodea</taxon>
        <taxon>Blattoidea</taxon>
        <taxon>Blattidae</taxon>
        <taxon>Blattinae</taxon>
        <taxon>Periplaneta</taxon>
    </lineage>
</organism>
<name>A0ABQ8SAR3_PERAM</name>
<sequence length="217" mass="24092">MAAYHNQCAQAEKQYNATNWWVDVRVVLSSAVGFSGLRSPVRRARKRSRQAVSVLGLQHTASDILSQTGRFCLGTSDVTVITYILIRPQHTASDILSQTGRFCLGPSDVTVITYIRLQHIALDILSQTGRFRLGSSDVTVTTYILIRLQHTASDILSQTGRFCLGTSDVTATTYILIRLQHTASDIRSLRQNIRCSMLTALSGKTSHFTICQRKNNC</sequence>
<reference evidence="1 2" key="1">
    <citation type="journal article" date="2022" name="Allergy">
        <title>Genome assembly and annotation of Periplaneta americana reveal a comprehensive cockroach allergen profile.</title>
        <authorList>
            <person name="Wang L."/>
            <person name="Xiong Q."/>
            <person name="Saelim N."/>
            <person name="Wang L."/>
            <person name="Nong W."/>
            <person name="Wan A.T."/>
            <person name="Shi M."/>
            <person name="Liu X."/>
            <person name="Cao Q."/>
            <person name="Hui J.H.L."/>
            <person name="Sookrung N."/>
            <person name="Leung T.F."/>
            <person name="Tungtrongchitr A."/>
            <person name="Tsui S.K.W."/>
        </authorList>
    </citation>
    <scope>NUCLEOTIDE SEQUENCE [LARGE SCALE GENOMIC DNA]</scope>
    <source>
        <strain evidence="1">PWHHKU_190912</strain>
    </source>
</reference>
<keyword evidence="2" id="KW-1185">Reference proteome</keyword>